<gene>
    <name evidence="3" type="ORF">C4D60_Mb08t17910</name>
</gene>
<protein>
    <submittedName>
        <fullName evidence="3">Uncharacterized protein</fullName>
    </submittedName>
</protein>
<dbReference type="STRING" id="52838.A0A4S8K4J7"/>
<dbReference type="SUPFAM" id="SSF55239">
    <property type="entry name" value="RuBisCO, small subunit"/>
    <property type="match status" value="1"/>
</dbReference>
<evidence type="ECO:0000256" key="2">
    <source>
        <dbReference type="ARBA" id="ARBA00022640"/>
    </source>
</evidence>
<dbReference type="AlphaFoldDB" id="A0A4S8K4J7"/>
<sequence>MRHRSGEASPARQTTVEAARNGFLHDGLFRCHHFPGFIKSAFPVTRKASTDLSHLPNNDDRVQCMKVWPIEGKKKFETLPYRPPLELEECKEYPDAFIRIIGFATTARFNASASLPTSLTGTKSGGRR</sequence>
<name>A0A4S8K4J7_MUSBA</name>
<dbReference type="PRINTS" id="PR00152">
    <property type="entry name" value="RUBISCOSMALL"/>
</dbReference>
<organism evidence="3 4">
    <name type="scientific">Musa balbisiana</name>
    <name type="common">Banana</name>
    <dbReference type="NCBI Taxonomy" id="52838"/>
    <lineage>
        <taxon>Eukaryota</taxon>
        <taxon>Viridiplantae</taxon>
        <taxon>Streptophyta</taxon>
        <taxon>Embryophyta</taxon>
        <taxon>Tracheophyta</taxon>
        <taxon>Spermatophyta</taxon>
        <taxon>Magnoliopsida</taxon>
        <taxon>Liliopsida</taxon>
        <taxon>Zingiberales</taxon>
        <taxon>Musaceae</taxon>
        <taxon>Musa</taxon>
    </lineage>
</organism>
<evidence type="ECO:0000313" key="4">
    <source>
        <dbReference type="Proteomes" id="UP000317650"/>
    </source>
</evidence>
<evidence type="ECO:0000256" key="1">
    <source>
        <dbReference type="ARBA" id="ARBA00022528"/>
    </source>
</evidence>
<dbReference type="EMBL" id="PYDT01000002">
    <property type="protein sequence ID" value="THU69770.1"/>
    <property type="molecule type" value="Genomic_DNA"/>
</dbReference>
<dbReference type="InterPro" id="IPR036385">
    <property type="entry name" value="RuBisCO_ssu_sf"/>
</dbReference>
<accession>A0A4S8K4J7</accession>
<dbReference type="PANTHER" id="PTHR31262">
    <property type="entry name" value="RIBULOSE BISPHOSPHATE CARBOXYLASE SMALL CHAIN 1, CHLOROPLASTIC"/>
    <property type="match status" value="1"/>
</dbReference>
<dbReference type="Proteomes" id="UP000317650">
    <property type="component" value="Chromosome 8"/>
</dbReference>
<proteinExistence type="predicted"/>
<reference evidence="3 4" key="1">
    <citation type="journal article" date="2019" name="Nat. Plants">
        <title>Genome sequencing of Musa balbisiana reveals subgenome evolution and function divergence in polyploid bananas.</title>
        <authorList>
            <person name="Yao X."/>
        </authorList>
    </citation>
    <scope>NUCLEOTIDE SEQUENCE [LARGE SCALE GENOMIC DNA]</scope>
    <source>
        <strain evidence="4">cv. DH-PKW</strain>
        <tissue evidence="3">Leaves</tissue>
    </source>
</reference>
<dbReference type="PANTHER" id="PTHR31262:SF10">
    <property type="entry name" value="RIBULOSE BISPHOSPHATE CARBOXYLASE SMALL SUBUNIT 1A, CHLOROPLASTIC-RELATED"/>
    <property type="match status" value="1"/>
</dbReference>
<comment type="caution">
    <text evidence="3">The sequence shown here is derived from an EMBL/GenBank/DDBJ whole genome shotgun (WGS) entry which is preliminary data.</text>
</comment>
<dbReference type="InterPro" id="IPR024681">
    <property type="entry name" value="RuBisCO_ssu"/>
</dbReference>
<keyword evidence="4" id="KW-1185">Reference proteome</keyword>
<keyword evidence="2" id="KW-0934">Plastid</keyword>
<evidence type="ECO:0000313" key="3">
    <source>
        <dbReference type="EMBL" id="THU69770.1"/>
    </source>
</evidence>
<keyword evidence="1" id="KW-0150">Chloroplast</keyword>